<evidence type="ECO:0000256" key="2">
    <source>
        <dbReference type="ARBA" id="ARBA00022525"/>
    </source>
</evidence>
<sequence length="1003" mass="102285">MNKIYALVWNQAQGRWSVTCEGARRRGRSGGRKGLLVMAAGLLALGGLTPAMALPEGGTLVSGSANYDVNGNNLVINQKTDKLITNWTEFNIAADQSVTFNQPGRDSIALNRVTGFKASNIQGALNANGQVFLINPNGVLIGQGAQVNVGGLVASTRGISDEDFADGRYQFSGKSAVEVINDGKITTAEGGYVALLGARVRNNGEIVANGGAVALAAGNDFTLSLGNDNLISLQINAAAADALAQNTSLLKADGGQVLMLAKSANALTQAVVNNQGVIEANTLSNKGGRIVLDGGERGVVNVGGKLTAKAEATYGDGGTVQTSGAVTRVELNAEVDTRSRNDRTGTWVIESNEVKVGATGVTGSPTLVDSTLSQNLNKTNVHLRSRNGDVAVDAAVAWKSGNQLTLTSAKDVKVNQRINATGDNSRLQLNAAKSVRLDNHVSLTGVNNSLGVNHGEQLVVGNQGLVTLSGENAGFDANGKQHKVIQNSQQLQAIGNKLDDHYVLGNQIMGSGTINSIGGDQLFTGSLNGLGNTISDFTIDSSGLYAGLFGQSSGTISDLKLASITVNGQNSRNGFSEIGGLVGRNSGSIARVSARDMQVNAESNQRNKLGGLVGVNYGGSIKDSSVSGSLYGGAHTAAIGGVAGENRFGLVKAGIISGSSSHVDITTHMQRQIMGAAGGLVGVNNGAVIINSSSKGSVGTYNPLYKGLYLGGLVGNNQNGTITGSSSSASVYGSLGSHIGGLVGVNRSGTISGSSASGNVYGVGTEAAGGLVGSQQNQSVLSNVQASGNVIDRAGMNLGGLVGKSDDSTIRGYIEAKGQVKGGLKANVGGLVGSNTGGLIYDAKALGAVEGYASSNIGGLVGYNDGDLISVEAHGKVFGDTYSSVGGLVGTNTNYSNHIIERAVATGDVHGTWHSKVGGLVGDNQSRIINSESRSKVSGGWRATLGGLVGVNEGQIQGSKSTVKVDTVWHYFQTSGDQVGINQGTYSSVRVPDSLTRFASLTE</sequence>
<dbReference type="Gene3D" id="2.160.20.10">
    <property type="entry name" value="Single-stranded right-handed beta-helix, Pectin lyase-like"/>
    <property type="match status" value="1"/>
</dbReference>
<dbReference type="GO" id="GO:0005576">
    <property type="term" value="C:extracellular region"/>
    <property type="evidence" value="ECO:0007669"/>
    <property type="project" value="UniProtKB-SubCell"/>
</dbReference>
<dbReference type="PANTHER" id="PTHR12338">
    <property type="entry name" value="AUTOTRANSPORTER"/>
    <property type="match status" value="1"/>
</dbReference>
<comment type="subcellular location">
    <subcellularLocation>
        <location evidence="1">Secreted</location>
    </subcellularLocation>
</comment>
<organism evidence="6 7">
    <name type="scientific">Pseudomonas protegens</name>
    <dbReference type="NCBI Taxonomy" id="380021"/>
    <lineage>
        <taxon>Bacteria</taxon>
        <taxon>Pseudomonadati</taxon>
        <taxon>Pseudomonadota</taxon>
        <taxon>Gammaproteobacteria</taxon>
        <taxon>Pseudomonadales</taxon>
        <taxon>Pseudomonadaceae</taxon>
        <taxon>Pseudomonas</taxon>
    </lineage>
</organism>
<accession>A0A7G7XG79</accession>
<evidence type="ECO:0000259" key="5">
    <source>
        <dbReference type="SMART" id="SM00912"/>
    </source>
</evidence>
<dbReference type="Pfam" id="PF07581">
    <property type="entry name" value="Glug"/>
    <property type="match status" value="2"/>
</dbReference>
<dbReference type="EMBL" id="CP060201">
    <property type="protein sequence ID" value="QNH78974.1"/>
    <property type="molecule type" value="Genomic_DNA"/>
</dbReference>
<dbReference type="PANTHER" id="PTHR12338:SF8">
    <property type="entry name" value="HEME_HEMOPEXIN-BINDING PROTEIN"/>
    <property type="match status" value="1"/>
</dbReference>
<dbReference type="RefSeq" id="WP_179597662.1">
    <property type="nucleotide sequence ID" value="NZ_CP060201.1"/>
</dbReference>
<keyword evidence="2" id="KW-0964">Secreted</keyword>
<dbReference type="SMART" id="SM00912">
    <property type="entry name" value="Haemagg_act"/>
    <property type="match status" value="1"/>
</dbReference>
<feature type="transmembrane region" description="Helical" evidence="4">
    <location>
        <begin position="34"/>
        <end position="54"/>
    </location>
</feature>
<dbReference type="InterPro" id="IPR011493">
    <property type="entry name" value="GLUG"/>
</dbReference>
<evidence type="ECO:0000256" key="4">
    <source>
        <dbReference type="SAM" id="Phobius"/>
    </source>
</evidence>
<dbReference type="InterPro" id="IPR024973">
    <property type="entry name" value="ESPR"/>
</dbReference>
<dbReference type="Pfam" id="PF05860">
    <property type="entry name" value="TPS"/>
    <property type="match status" value="1"/>
</dbReference>
<dbReference type="InterPro" id="IPR012334">
    <property type="entry name" value="Pectin_lyas_fold"/>
</dbReference>
<dbReference type="AlphaFoldDB" id="A0A7G7XG79"/>
<dbReference type="InterPro" id="IPR011050">
    <property type="entry name" value="Pectin_lyase_fold/virulence"/>
</dbReference>
<gene>
    <name evidence="6" type="ORF">GGI48_07345</name>
</gene>
<dbReference type="Pfam" id="PF13018">
    <property type="entry name" value="ESPR"/>
    <property type="match status" value="1"/>
</dbReference>
<reference evidence="7" key="1">
    <citation type="journal article" date="2020" name="Microbiol. Resour. Announc.">
        <title>Complete genome sequences of four natural Pseudomonas isolates that catabolize a wide range of aromatic compounds relevant to lignin valorization.</title>
        <authorList>
            <person name="Hatmaker E.A."/>
            <person name="Presley G."/>
            <person name="Cannon O."/>
            <person name="Guss A.M."/>
            <person name="Elkins J.G."/>
        </authorList>
    </citation>
    <scope>NUCLEOTIDE SEQUENCE [LARGE SCALE GENOMIC DNA]</scope>
    <source>
        <strain evidence="7">H1F5C</strain>
    </source>
</reference>
<evidence type="ECO:0000313" key="7">
    <source>
        <dbReference type="Proteomes" id="UP000515277"/>
    </source>
</evidence>
<dbReference type="Proteomes" id="UP000515277">
    <property type="component" value="Chromosome"/>
</dbReference>
<evidence type="ECO:0000313" key="6">
    <source>
        <dbReference type="EMBL" id="QNH78974.1"/>
    </source>
</evidence>
<evidence type="ECO:0000256" key="3">
    <source>
        <dbReference type="ARBA" id="ARBA00022729"/>
    </source>
</evidence>
<protein>
    <submittedName>
        <fullName evidence="6">Filamentous hemagglutinin N-terminal domain-containing protein</fullName>
    </submittedName>
</protein>
<keyword evidence="4" id="KW-1133">Transmembrane helix</keyword>
<feature type="domain" description="Filamentous haemagglutinin FhaB/tRNA nuclease CdiA-like TPS" evidence="5">
    <location>
        <begin position="51"/>
        <end position="163"/>
    </location>
</feature>
<dbReference type="InterPro" id="IPR008638">
    <property type="entry name" value="FhaB/CdiA-like_TPS"/>
</dbReference>
<keyword evidence="4" id="KW-0812">Transmembrane</keyword>
<dbReference type="SUPFAM" id="SSF51126">
    <property type="entry name" value="Pectin lyase-like"/>
    <property type="match status" value="1"/>
</dbReference>
<dbReference type="Gene3D" id="2.160.20.110">
    <property type="match status" value="3"/>
</dbReference>
<dbReference type="NCBIfam" id="TIGR01901">
    <property type="entry name" value="adhes_NPXG"/>
    <property type="match status" value="1"/>
</dbReference>
<dbReference type="InterPro" id="IPR050909">
    <property type="entry name" value="Bact_Autotransporter_VF"/>
</dbReference>
<name>A0A7G7XG79_9PSED</name>
<evidence type="ECO:0000256" key="1">
    <source>
        <dbReference type="ARBA" id="ARBA00004613"/>
    </source>
</evidence>
<proteinExistence type="predicted"/>
<keyword evidence="4" id="KW-0472">Membrane</keyword>
<keyword evidence="3" id="KW-0732">Signal</keyword>